<dbReference type="SUPFAM" id="SSF47794">
    <property type="entry name" value="Rad51 N-terminal domain-like"/>
    <property type="match status" value="1"/>
</dbReference>
<accession>A0A6C0ED57</accession>
<reference evidence="9" key="1">
    <citation type="journal article" date="2020" name="Nature">
        <title>Giant virus diversity and host interactions through global metagenomics.</title>
        <authorList>
            <person name="Schulz F."/>
            <person name="Roux S."/>
            <person name="Paez-Espino D."/>
            <person name="Jungbluth S."/>
            <person name="Walsh D.A."/>
            <person name="Denef V.J."/>
            <person name="McMahon K.D."/>
            <person name="Konstantinidis K.T."/>
            <person name="Eloe-Fadrosh E.A."/>
            <person name="Kyrpides N.C."/>
            <person name="Woyke T."/>
        </authorList>
    </citation>
    <scope>NUCLEOTIDE SEQUENCE</scope>
    <source>
        <strain evidence="9">GVMAG-M-3300023179-2</strain>
    </source>
</reference>
<dbReference type="Gene3D" id="3.30.470.30">
    <property type="entry name" value="DNA ligase/mRNA capping enzyme"/>
    <property type="match status" value="1"/>
</dbReference>
<keyword evidence="3" id="KW-0235">DNA replication</keyword>
<proteinExistence type="predicted"/>
<organism evidence="9">
    <name type="scientific">viral metagenome</name>
    <dbReference type="NCBI Taxonomy" id="1070528"/>
    <lineage>
        <taxon>unclassified sequences</taxon>
        <taxon>metagenomes</taxon>
        <taxon>organismal metagenomes</taxon>
    </lineage>
</organism>
<dbReference type="Pfam" id="PF00533">
    <property type="entry name" value="BRCT"/>
    <property type="match status" value="1"/>
</dbReference>
<dbReference type="SUPFAM" id="SSF52113">
    <property type="entry name" value="BRCT domain"/>
    <property type="match status" value="1"/>
</dbReference>
<evidence type="ECO:0000259" key="8">
    <source>
        <dbReference type="PROSITE" id="PS50172"/>
    </source>
</evidence>
<dbReference type="PROSITE" id="PS50172">
    <property type="entry name" value="BRCT"/>
    <property type="match status" value="1"/>
</dbReference>
<evidence type="ECO:0000256" key="1">
    <source>
        <dbReference type="ARBA" id="ARBA00012722"/>
    </source>
</evidence>
<feature type="domain" description="BRCT" evidence="8">
    <location>
        <begin position="581"/>
        <end position="658"/>
    </location>
</feature>
<evidence type="ECO:0000256" key="2">
    <source>
        <dbReference type="ARBA" id="ARBA00022598"/>
    </source>
</evidence>
<dbReference type="PIRSF" id="PIRSF001604">
    <property type="entry name" value="LigA"/>
    <property type="match status" value="1"/>
</dbReference>
<dbReference type="SUPFAM" id="SSF56091">
    <property type="entry name" value="DNA ligase/mRNA capping enzyme, catalytic domain"/>
    <property type="match status" value="1"/>
</dbReference>
<evidence type="ECO:0000256" key="5">
    <source>
        <dbReference type="ARBA" id="ARBA00022833"/>
    </source>
</evidence>
<dbReference type="SUPFAM" id="SSF50249">
    <property type="entry name" value="Nucleic acid-binding proteins"/>
    <property type="match status" value="1"/>
</dbReference>
<dbReference type="InterPro" id="IPR012340">
    <property type="entry name" value="NA-bd_OB-fold"/>
</dbReference>
<keyword evidence="4" id="KW-0479">Metal-binding</keyword>
<dbReference type="Pfam" id="PF03120">
    <property type="entry name" value="OB_DNA_ligase"/>
    <property type="match status" value="1"/>
</dbReference>
<dbReference type="InterPro" id="IPR004150">
    <property type="entry name" value="NAD_DNA_ligase_OB"/>
</dbReference>
<keyword evidence="2" id="KW-0436">Ligase</keyword>
<dbReference type="GO" id="GO:0000166">
    <property type="term" value="F:nucleotide binding"/>
    <property type="evidence" value="ECO:0007669"/>
    <property type="project" value="InterPro"/>
</dbReference>
<dbReference type="InterPro" id="IPR010995">
    <property type="entry name" value="DNA_repair_Rad51/TF_NusA_a-hlx"/>
</dbReference>
<evidence type="ECO:0000313" key="9">
    <source>
        <dbReference type="EMBL" id="QHT26838.1"/>
    </source>
</evidence>
<keyword evidence="6" id="KW-0520">NAD</keyword>
<dbReference type="InterPro" id="IPR001679">
    <property type="entry name" value="DNA_ligase"/>
</dbReference>
<keyword evidence="5" id="KW-0862">Zinc</keyword>
<protein>
    <recommendedName>
        <fullName evidence="1">DNA ligase (NAD(+))</fullName>
        <ecNumber evidence="1">6.5.1.2</ecNumber>
    </recommendedName>
</protein>
<evidence type="ECO:0000256" key="7">
    <source>
        <dbReference type="ARBA" id="ARBA00034005"/>
    </source>
</evidence>
<dbReference type="SMART" id="SM00532">
    <property type="entry name" value="LIGANc"/>
    <property type="match status" value="1"/>
</dbReference>
<name>A0A6C0ED57_9ZZZZ</name>
<evidence type="ECO:0000256" key="4">
    <source>
        <dbReference type="ARBA" id="ARBA00022723"/>
    </source>
</evidence>
<dbReference type="Gene3D" id="3.40.50.10190">
    <property type="entry name" value="BRCT domain"/>
    <property type="match status" value="1"/>
</dbReference>
<dbReference type="Pfam" id="PF14520">
    <property type="entry name" value="HHH_5"/>
    <property type="match status" value="1"/>
</dbReference>
<evidence type="ECO:0000256" key="3">
    <source>
        <dbReference type="ARBA" id="ARBA00022705"/>
    </source>
</evidence>
<dbReference type="GO" id="GO:0006260">
    <property type="term" value="P:DNA replication"/>
    <property type="evidence" value="ECO:0007669"/>
    <property type="project" value="UniProtKB-KW"/>
</dbReference>
<dbReference type="EMBL" id="MN739802">
    <property type="protein sequence ID" value="QHT26838.1"/>
    <property type="molecule type" value="Genomic_DNA"/>
</dbReference>
<dbReference type="Gene3D" id="2.40.50.140">
    <property type="entry name" value="Nucleic acid-binding proteins"/>
    <property type="match status" value="1"/>
</dbReference>
<dbReference type="InterPro" id="IPR036420">
    <property type="entry name" value="BRCT_dom_sf"/>
</dbReference>
<dbReference type="InterPro" id="IPR001357">
    <property type="entry name" value="BRCT_dom"/>
</dbReference>
<dbReference type="InterPro" id="IPR013839">
    <property type="entry name" value="DNAligase_adenylation"/>
</dbReference>
<dbReference type="EC" id="6.5.1.2" evidence="1"/>
<sequence>MEKIINKLNNSDIDIITYIQQFKKKELENIIEYSADKYYNTSKSIINDDIYDLLIDLLKNKYPNSKILENIGAKNKNNKVKLDYWLGSMKKIKPDVELNESKDLNSWIKNYKPPYNISDKLDGVSALIIYNNNTIKMFTRGDGNNGKDISDLLKYLSIPNYNKIYDYCKTNKIVGNKNLIAMRGELLIKKDIYSKNWSNKFKNERSTVSGLVNSIHFNPKLAKNIDLVLYEIVDPIFKINEQFTILKNLNFNVVNNITTLNEKLNINYLSELLDNRRNNSLYQIDGIIITSTIKYIRNNSGNPDYAFAYKDIIEDQIAITTVESVEWNISKDGYIIPTIILKPVTISGIIIKRTTGFNAKFIVDNVIGFGSEVEIIRSGDVIPYVKKVLKSSKSGKPDLPKIKWHWNETKVDIQIDDLESNEDLIIKNLYFFFSTLKTKGLGEKNIEKIFLAGYDTIEKILKASKNDLLTVENFGEKTVDNIYNSIKKSINNISLVKLMAASNKLGHGIGEEKIKQILQYYPNIITDYKKWSYQEFIDKLKELNGWEDKTSTLFVSNFDSFINFYNSIKKYITIENNKKKVIKGFFTNKIIVLSRFRDKDLQNKLEKQGAKLNMTVSKNTDYLVIKNKTILDNPTEKINKAKELNVTIITKDKLISML</sequence>
<comment type="catalytic activity">
    <reaction evidence="7">
        <text>NAD(+) + (deoxyribonucleotide)n-3'-hydroxyl + 5'-phospho-(deoxyribonucleotide)m = (deoxyribonucleotide)n+m + AMP + beta-nicotinamide D-nucleotide.</text>
        <dbReference type="EC" id="6.5.1.2"/>
    </reaction>
</comment>
<dbReference type="AlphaFoldDB" id="A0A6C0ED57"/>
<dbReference type="Gene3D" id="1.10.150.20">
    <property type="entry name" value="5' to 3' exonuclease, C-terminal subdomain"/>
    <property type="match status" value="1"/>
</dbReference>
<dbReference type="GO" id="GO:0003911">
    <property type="term" value="F:DNA ligase (NAD+) activity"/>
    <property type="evidence" value="ECO:0007669"/>
    <property type="project" value="UniProtKB-EC"/>
</dbReference>
<dbReference type="InterPro" id="IPR013840">
    <property type="entry name" value="DNAligase_N"/>
</dbReference>
<dbReference type="GO" id="GO:0006281">
    <property type="term" value="P:DNA repair"/>
    <property type="evidence" value="ECO:0007669"/>
    <property type="project" value="InterPro"/>
</dbReference>
<evidence type="ECO:0000256" key="6">
    <source>
        <dbReference type="ARBA" id="ARBA00023027"/>
    </source>
</evidence>
<dbReference type="Pfam" id="PF01653">
    <property type="entry name" value="DNA_ligase_aden"/>
    <property type="match status" value="1"/>
</dbReference>